<evidence type="ECO:0000256" key="1">
    <source>
        <dbReference type="ARBA" id="ARBA00004123"/>
    </source>
</evidence>
<reference evidence="12 13" key="1">
    <citation type="journal article" date="2012" name="Science">
        <title>The Paleozoic origin of enzymatic lignin decomposition reconstructed from 31 fungal genomes.</title>
        <authorList>
            <person name="Floudas D."/>
            <person name="Binder M."/>
            <person name="Riley R."/>
            <person name="Barry K."/>
            <person name="Blanchette R.A."/>
            <person name="Henrissat B."/>
            <person name="Martinez A.T."/>
            <person name="Otillar R."/>
            <person name="Spatafora J.W."/>
            <person name="Yadav J.S."/>
            <person name="Aerts A."/>
            <person name="Benoit I."/>
            <person name="Boyd A."/>
            <person name="Carlson A."/>
            <person name="Copeland A."/>
            <person name="Coutinho P.M."/>
            <person name="de Vries R.P."/>
            <person name="Ferreira P."/>
            <person name="Findley K."/>
            <person name="Foster B."/>
            <person name="Gaskell J."/>
            <person name="Glotzer D."/>
            <person name="Gorecki P."/>
            <person name="Heitman J."/>
            <person name="Hesse C."/>
            <person name="Hori C."/>
            <person name="Igarashi K."/>
            <person name="Jurgens J.A."/>
            <person name="Kallen N."/>
            <person name="Kersten P."/>
            <person name="Kohler A."/>
            <person name="Kuees U."/>
            <person name="Kumar T.K.A."/>
            <person name="Kuo A."/>
            <person name="LaButti K."/>
            <person name="Larrondo L.F."/>
            <person name="Lindquist E."/>
            <person name="Ling A."/>
            <person name="Lombard V."/>
            <person name="Lucas S."/>
            <person name="Lundell T."/>
            <person name="Martin R."/>
            <person name="McLaughlin D.J."/>
            <person name="Morgenstern I."/>
            <person name="Morin E."/>
            <person name="Murat C."/>
            <person name="Nagy L.G."/>
            <person name="Nolan M."/>
            <person name="Ohm R.A."/>
            <person name="Patyshakuliyeva A."/>
            <person name="Rokas A."/>
            <person name="Ruiz-Duenas F.J."/>
            <person name="Sabat G."/>
            <person name="Salamov A."/>
            <person name="Samejima M."/>
            <person name="Schmutz J."/>
            <person name="Slot J.C."/>
            <person name="St John F."/>
            <person name="Stenlid J."/>
            <person name="Sun H."/>
            <person name="Sun S."/>
            <person name="Syed K."/>
            <person name="Tsang A."/>
            <person name="Wiebenga A."/>
            <person name="Young D."/>
            <person name="Pisabarro A."/>
            <person name="Eastwood D.C."/>
            <person name="Martin F."/>
            <person name="Cullen D."/>
            <person name="Grigoriev I.V."/>
            <person name="Hibbett D.S."/>
        </authorList>
    </citation>
    <scope>NUCLEOTIDE SEQUENCE [LARGE SCALE GENOMIC DNA]</scope>
    <source>
        <strain evidence="12 13">MD-104</strain>
    </source>
</reference>
<evidence type="ECO:0000256" key="5">
    <source>
        <dbReference type="ARBA" id="ARBA00022853"/>
    </source>
</evidence>
<keyword evidence="9" id="KW-0539">Nucleus</keyword>
<dbReference type="AlphaFoldDB" id="A0A2H3ITX9"/>
<dbReference type="GO" id="GO:0070461">
    <property type="term" value="C:SAGA-type complex"/>
    <property type="evidence" value="ECO:0007669"/>
    <property type="project" value="UniProtKB-ARBA"/>
</dbReference>
<comment type="subcellular location">
    <subcellularLocation>
        <location evidence="1 10">Nucleus</location>
    </subcellularLocation>
</comment>
<keyword evidence="8" id="KW-0804">Transcription</keyword>
<feature type="compositionally biased region" description="Low complexity" evidence="11">
    <location>
        <begin position="325"/>
        <end position="334"/>
    </location>
</feature>
<keyword evidence="7 10" id="KW-0010">Activator</keyword>
<dbReference type="GO" id="GO:0005634">
    <property type="term" value="C:nucleus"/>
    <property type="evidence" value="ECO:0007669"/>
    <property type="project" value="UniProtKB-SubCell"/>
</dbReference>
<keyword evidence="6" id="KW-0805">Transcription regulation</keyword>
<dbReference type="Proteomes" id="UP000218811">
    <property type="component" value="Unassembled WGS sequence"/>
</dbReference>
<evidence type="ECO:0000256" key="11">
    <source>
        <dbReference type="SAM" id="MobiDB-lite"/>
    </source>
</evidence>
<comment type="similarity">
    <text evidence="10">Belongs to the SGF11 family.</text>
</comment>
<feature type="compositionally biased region" description="Polar residues" evidence="11">
    <location>
        <begin position="263"/>
        <end position="275"/>
    </location>
</feature>
<keyword evidence="13" id="KW-1185">Reference proteome</keyword>
<gene>
    <name evidence="12" type="ORF">WOLCODRAFT_22004</name>
</gene>
<name>A0A2H3ITX9_WOLCO</name>
<dbReference type="GO" id="GO:0008270">
    <property type="term" value="F:zinc ion binding"/>
    <property type="evidence" value="ECO:0007669"/>
    <property type="project" value="UniProtKB-KW"/>
</dbReference>
<evidence type="ECO:0000256" key="8">
    <source>
        <dbReference type="ARBA" id="ARBA00023163"/>
    </source>
</evidence>
<feature type="compositionally biased region" description="Low complexity" evidence="11">
    <location>
        <begin position="245"/>
        <end position="262"/>
    </location>
</feature>
<evidence type="ECO:0000313" key="12">
    <source>
        <dbReference type="EMBL" id="PCH33422.1"/>
    </source>
</evidence>
<dbReference type="GO" id="GO:0006325">
    <property type="term" value="P:chromatin organization"/>
    <property type="evidence" value="ECO:0007669"/>
    <property type="project" value="UniProtKB-KW"/>
</dbReference>
<evidence type="ECO:0000256" key="6">
    <source>
        <dbReference type="ARBA" id="ARBA00023015"/>
    </source>
</evidence>
<keyword evidence="2" id="KW-0479">Metal-binding</keyword>
<protein>
    <recommendedName>
        <fullName evidence="10">SAGA-associated factor 11</fullName>
    </recommendedName>
</protein>
<dbReference type="OrthoDB" id="21557at2759"/>
<dbReference type="OMA" id="CKRQIAS"/>
<feature type="compositionally biased region" description="Basic and acidic residues" evidence="11">
    <location>
        <begin position="164"/>
        <end position="173"/>
    </location>
</feature>
<feature type="compositionally biased region" description="Pro residues" evidence="11">
    <location>
        <begin position="293"/>
        <end position="308"/>
    </location>
</feature>
<evidence type="ECO:0000256" key="7">
    <source>
        <dbReference type="ARBA" id="ARBA00023159"/>
    </source>
</evidence>
<evidence type="ECO:0000256" key="2">
    <source>
        <dbReference type="ARBA" id="ARBA00022723"/>
    </source>
</evidence>
<dbReference type="EMBL" id="KB467831">
    <property type="protein sequence ID" value="PCH33422.1"/>
    <property type="molecule type" value="Genomic_DNA"/>
</dbReference>
<dbReference type="Gene3D" id="3.30.160.60">
    <property type="entry name" value="Classic Zinc Finger"/>
    <property type="match status" value="1"/>
</dbReference>
<evidence type="ECO:0000313" key="13">
    <source>
        <dbReference type="Proteomes" id="UP000218811"/>
    </source>
</evidence>
<keyword evidence="4" id="KW-0862">Zinc</keyword>
<feature type="region of interest" description="Disordered" evidence="11">
    <location>
        <begin position="34"/>
        <end position="79"/>
    </location>
</feature>
<proteinExistence type="inferred from homology"/>
<evidence type="ECO:0000256" key="9">
    <source>
        <dbReference type="ARBA" id="ARBA00023242"/>
    </source>
</evidence>
<dbReference type="InterPro" id="IPR013246">
    <property type="entry name" value="SAGA_su_Sgf11"/>
</dbReference>
<evidence type="ECO:0000256" key="3">
    <source>
        <dbReference type="ARBA" id="ARBA00022771"/>
    </source>
</evidence>
<evidence type="ECO:0000256" key="10">
    <source>
        <dbReference type="RuleBase" id="RU261113"/>
    </source>
</evidence>
<feature type="compositionally biased region" description="Polar residues" evidence="11">
    <location>
        <begin position="63"/>
        <end position="79"/>
    </location>
</feature>
<keyword evidence="3" id="KW-0863">Zinc-finger</keyword>
<keyword evidence="5" id="KW-0156">Chromatin regulator</keyword>
<sequence>MLGEALMDVVLESHKAVGRSRAICPVCHTRCGSAHVPGSSNGATQGAASSRMPTPSEDAKGQDVNSPAGTGTSTPSNGKTNGNILFECVNCKRQVASNRYAAHLGDCMGLNTRRGATRNASSKSKLASEAGRSASPLVASESGHISDGGKAPTAGKGKGKSKAKRTDEAEFNLHRKRPGSPSVSPAKKQKRAKPTGSPVARVKADPDLPGSPGSQTVPLPGSHSRVPSKLRDSSVVSSIPREQRSSSPEMPSRRSSPARSISTLASAPSLQSPTPSARPLQKSKGKNGKAAPPKRPSPPPPRPPPAPVMPISVGTDYLDDEGEETGSSTDTDSS</sequence>
<accession>A0A2H3ITX9</accession>
<evidence type="ECO:0000256" key="4">
    <source>
        <dbReference type="ARBA" id="ARBA00022833"/>
    </source>
</evidence>
<feature type="compositionally biased region" description="Polar residues" evidence="11">
    <location>
        <begin position="38"/>
        <end position="53"/>
    </location>
</feature>
<dbReference type="Pfam" id="PF08209">
    <property type="entry name" value="Sgf11"/>
    <property type="match status" value="1"/>
</dbReference>
<feature type="region of interest" description="Disordered" evidence="11">
    <location>
        <begin position="110"/>
        <end position="334"/>
    </location>
</feature>
<dbReference type="STRING" id="742152.A0A2H3ITX9"/>
<organism evidence="12 13">
    <name type="scientific">Wolfiporia cocos (strain MD-104)</name>
    <name type="common">Brown rot fungus</name>
    <dbReference type="NCBI Taxonomy" id="742152"/>
    <lineage>
        <taxon>Eukaryota</taxon>
        <taxon>Fungi</taxon>
        <taxon>Dikarya</taxon>
        <taxon>Basidiomycota</taxon>
        <taxon>Agaricomycotina</taxon>
        <taxon>Agaricomycetes</taxon>
        <taxon>Polyporales</taxon>
        <taxon>Phaeolaceae</taxon>
        <taxon>Wolfiporia</taxon>
    </lineage>
</organism>